<proteinExistence type="predicted"/>
<accession>A0ACB9C0T0</accession>
<gene>
    <name evidence="1" type="ORF">L6452_16458</name>
</gene>
<dbReference type="EMBL" id="CM042051">
    <property type="protein sequence ID" value="KAI3727838.1"/>
    <property type="molecule type" value="Genomic_DNA"/>
</dbReference>
<dbReference type="Proteomes" id="UP001055879">
    <property type="component" value="Linkage Group LG05"/>
</dbReference>
<protein>
    <submittedName>
        <fullName evidence="1">Uncharacterized protein</fullName>
    </submittedName>
</protein>
<reference evidence="1 2" key="2">
    <citation type="journal article" date="2022" name="Mol. Ecol. Resour.">
        <title>The genomes of chicory, endive, great burdock and yacon provide insights into Asteraceae paleo-polyploidization history and plant inulin production.</title>
        <authorList>
            <person name="Fan W."/>
            <person name="Wang S."/>
            <person name="Wang H."/>
            <person name="Wang A."/>
            <person name="Jiang F."/>
            <person name="Liu H."/>
            <person name="Zhao H."/>
            <person name="Xu D."/>
            <person name="Zhang Y."/>
        </authorList>
    </citation>
    <scope>NUCLEOTIDE SEQUENCE [LARGE SCALE GENOMIC DNA]</scope>
    <source>
        <strain evidence="2">cv. Niubang</strain>
    </source>
</reference>
<organism evidence="1 2">
    <name type="scientific">Arctium lappa</name>
    <name type="common">Greater burdock</name>
    <name type="synonym">Lappa major</name>
    <dbReference type="NCBI Taxonomy" id="4217"/>
    <lineage>
        <taxon>Eukaryota</taxon>
        <taxon>Viridiplantae</taxon>
        <taxon>Streptophyta</taxon>
        <taxon>Embryophyta</taxon>
        <taxon>Tracheophyta</taxon>
        <taxon>Spermatophyta</taxon>
        <taxon>Magnoliopsida</taxon>
        <taxon>eudicotyledons</taxon>
        <taxon>Gunneridae</taxon>
        <taxon>Pentapetalae</taxon>
        <taxon>asterids</taxon>
        <taxon>campanulids</taxon>
        <taxon>Asterales</taxon>
        <taxon>Asteraceae</taxon>
        <taxon>Carduoideae</taxon>
        <taxon>Cardueae</taxon>
        <taxon>Arctiinae</taxon>
        <taxon>Arctium</taxon>
    </lineage>
</organism>
<sequence>MPRGFLLNGVSSAVYVDLPVTTNSGIRNLMQNISVLEQDKQELMYAKQLGAHKIEELKREIFSDEGTRSELSGLKRVAERLKKSKSEKTNKIVVIEKETNLLLERLDKDAVRLKAGENRFTYWRRKLMVFWRGILISFSDEDIGQKIENNLKVGDRSAMDIDLTG</sequence>
<evidence type="ECO:0000313" key="1">
    <source>
        <dbReference type="EMBL" id="KAI3727838.1"/>
    </source>
</evidence>
<keyword evidence="2" id="KW-1185">Reference proteome</keyword>
<name>A0ACB9C0T0_ARCLA</name>
<evidence type="ECO:0000313" key="2">
    <source>
        <dbReference type="Proteomes" id="UP001055879"/>
    </source>
</evidence>
<reference evidence="2" key="1">
    <citation type="journal article" date="2022" name="Mol. Ecol. Resour.">
        <title>The genomes of chicory, endive, great burdock and yacon provide insights into Asteraceae palaeo-polyploidization history and plant inulin production.</title>
        <authorList>
            <person name="Fan W."/>
            <person name="Wang S."/>
            <person name="Wang H."/>
            <person name="Wang A."/>
            <person name="Jiang F."/>
            <person name="Liu H."/>
            <person name="Zhao H."/>
            <person name="Xu D."/>
            <person name="Zhang Y."/>
        </authorList>
    </citation>
    <scope>NUCLEOTIDE SEQUENCE [LARGE SCALE GENOMIC DNA]</scope>
    <source>
        <strain evidence="2">cv. Niubang</strain>
    </source>
</reference>
<comment type="caution">
    <text evidence="1">The sequence shown here is derived from an EMBL/GenBank/DDBJ whole genome shotgun (WGS) entry which is preliminary data.</text>
</comment>